<keyword evidence="3" id="KW-1185">Reference proteome</keyword>
<feature type="region of interest" description="Disordered" evidence="1">
    <location>
        <begin position="94"/>
        <end position="126"/>
    </location>
</feature>
<dbReference type="Proteomes" id="UP000292685">
    <property type="component" value="Unassembled WGS sequence"/>
</dbReference>
<dbReference type="EMBL" id="SHLA01000001">
    <property type="protein sequence ID" value="RZU63626.1"/>
    <property type="molecule type" value="Genomic_DNA"/>
</dbReference>
<evidence type="ECO:0000313" key="3">
    <source>
        <dbReference type="Proteomes" id="UP000292685"/>
    </source>
</evidence>
<sequence length="210" mass="21818">MVRGSRFHPAGGRARRFLSPSVECMKHTPAAASRFDPYSPLSGAIQVVVTGALTLIDPSAFRPDTRRVARGALSAATGVLVGAVWNHGMRQAMAEHAAQASESAERVQHQDASEPGRDSGASGAEDSKLAGTGAAIGIGGAMGVLTYGWMLLGEKIDAGIHRSLANRGVRHPRVVMALGAAGLTWVLFEVDRRTRDDDGEAPAAGEAPAS</sequence>
<feature type="compositionally biased region" description="Basic and acidic residues" evidence="1">
    <location>
        <begin position="103"/>
        <end position="117"/>
    </location>
</feature>
<reference evidence="2 3" key="1">
    <citation type="submission" date="2019-02" db="EMBL/GenBank/DDBJ databases">
        <title>Sequencing the genomes of 1000 actinobacteria strains.</title>
        <authorList>
            <person name="Klenk H.-P."/>
        </authorList>
    </citation>
    <scope>NUCLEOTIDE SEQUENCE [LARGE SCALE GENOMIC DNA]</scope>
    <source>
        <strain evidence="2 3">DSM 17364</strain>
    </source>
</reference>
<comment type="caution">
    <text evidence="2">The sequence shown here is derived from an EMBL/GenBank/DDBJ whole genome shotgun (WGS) entry which is preliminary data.</text>
</comment>
<evidence type="ECO:0000313" key="2">
    <source>
        <dbReference type="EMBL" id="RZU63626.1"/>
    </source>
</evidence>
<name>A0A4V2GAB9_9MICC</name>
<protein>
    <submittedName>
        <fullName evidence="2">Uncharacterized protein</fullName>
    </submittedName>
</protein>
<organism evidence="2 3">
    <name type="scientific">Zhihengliuella halotolerans</name>
    <dbReference type="NCBI Taxonomy" id="370736"/>
    <lineage>
        <taxon>Bacteria</taxon>
        <taxon>Bacillati</taxon>
        <taxon>Actinomycetota</taxon>
        <taxon>Actinomycetes</taxon>
        <taxon>Micrococcales</taxon>
        <taxon>Micrococcaceae</taxon>
        <taxon>Zhihengliuella</taxon>
    </lineage>
</organism>
<accession>A0A4V2GAB9</accession>
<dbReference type="AlphaFoldDB" id="A0A4V2GAB9"/>
<proteinExistence type="predicted"/>
<gene>
    <name evidence="2" type="ORF">EV380_3249</name>
</gene>
<evidence type="ECO:0000256" key="1">
    <source>
        <dbReference type="SAM" id="MobiDB-lite"/>
    </source>
</evidence>